<evidence type="ECO:0000313" key="4">
    <source>
        <dbReference type="EMBL" id="ACO65314.1"/>
    </source>
</evidence>
<keyword evidence="1" id="KW-0694">RNA-binding</keyword>
<feature type="region of interest" description="Disordered" evidence="2">
    <location>
        <begin position="215"/>
        <end position="353"/>
    </location>
</feature>
<dbReference type="PROSITE" id="PS50102">
    <property type="entry name" value="RRM"/>
    <property type="match status" value="1"/>
</dbReference>
<gene>
    <name evidence="4" type="ORF">MICPUN_60287</name>
</gene>
<dbReference type="KEGG" id="mis:MICPUN_60287"/>
<dbReference type="InParanoid" id="C1EB32"/>
<organism evidence="4 5">
    <name type="scientific">Micromonas commoda (strain RCC299 / NOUM17 / CCMP2709)</name>
    <name type="common">Picoplanktonic green alga</name>
    <dbReference type="NCBI Taxonomy" id="296587"/>
    <lineage>
        <taxon>Eukaryota</taxon>
        <taxon>Viridiplantae</taxon>
        <taxon>Chlorophyta</taxon>
        <taxon>Mamiellophyceae</taxon>
        <taxon>Mamiellales</taxon>
        <taxon>Mamiellaceae</taxon>
        <taxon>Micromonas</taxon>
    </lineage>
</organism>
<dbReference type="EMBL" id="CP001328">
    <property type="protein sequence ID" value="ACO65314.1"/>
    <property type="molecule type" value="Genomic_DNA"/>
</dbReference>
<feature type="compositionally biased region" description="Low complexity" evidence="2">
    <location>
        <begin position="215"/>
        <end position="225"/>
    </location>
</feature>
<feature type="compositionally biased region" description="Basic and acidic residues" evidence="2">
    <location>
        <begin position="1"/>
        <end position="12"/>
    </location>
</feature>
<evidence type="ECO:0000256" key="1">
    <source>
        <dbReference type="PROSITE-ProRule" id="PRU00176"/>
    </source>
</evidence>
<dbReference type="GO" id="GO:0003723">
    <property type="term" value="F:RNA binding"/>
    <property type="evidence" value="ECO:0007669"/>
    <property type="project" value="UniProtKB-UniRule"/>
</dbReference>
<feature type="compositionally biased region" description="Basic and acidic residues" evidence="2">
    <location>
        <begin position="335"/>
        <end position="353"/>
    </location>
</feature>
<dbReference type="InterPro" id="IPR012677">
    <property type="entry name" value="Nucleotide-bd_a/b_plait_sf"/>
</dbReference>
<proteinExistence type="predicted"/>
<reference evidence="4 5" key="1">
    <citation type="journal article" date="2009" name="Science">
        <title>Green evolution and dynamic adaptations revealed by genomes of the marine picoeukaryotes Micromonas.</title>
        <authorList>
            <person name="Worden A.Z."/>
            <person name="Lee J.H."/>
            <person name="Mock T."/>
            <person name="Rouze P."/>
            <person name="Simmons M.P."/>
            <person name="Aerts A.L."/>
            <person name="Allen A.E."/>
            <person name="Cuvelier M.L."/>
            <person name="Derelle E."/>
            <person name="Everett M.V."/>
            <person name="Foulon E."/>
            <person name="Grimwood J."/>
            <person name="Gundlach H."/>
            <person name="Henrissat B."/>
            <person name="Napoli C."/>
            <person name="McDonald S.M."/>
            <person name="Parker M.S."/>
            <person name="Rombauts S."/>
            <person name="Salamov A."/>
            <person name="Von Dassow P."/>
            <person name="Badger J.H."/>
            <person name="Coutinho P.M."/>
            <person name="Demir E."/>
            <person name="Dubchak I."/>
            <person name="Gentemann C."/>
            <person name="Eikrem W."/>
            <person name="Gready J.E."/>
            <person name="John U."/>
            <person name="Lanier W."/>
            <person name="Lindquist E.A."/>
            <person name="Lucas S."/>
            <person name="Mayer K.F."/>
            <person name="Moreau H."/>
            <person name="Not F."/>
            <person name="Otillar R."/>
            <person name="Panaud O."/>
            <person name="Pangilinan J."/>
            <person name="Paulsen I."/>
            <person name="Piegu B."/>
            <person name="Poliakov A."/>
            <person name="Robbens S."/>
            <person name="Schmutz J."/>
            <person name="Toulza E."/>
            <person name="Wyss T."/>
            <person name="Zelensky A."/>
            <person name="Zhou K."/>
            <person name="Armbrust E.V."/>
            <person name="Bhattacharya D."/>
            <person name="Goodenough U.W."/>
            <person name="Van de Peer Y."/>
            <person name="Grigoriev I.V."/>
        </authorList>
    </citation>
    <scope>NUCLEOTIDE SEQUENCE [LARGE SCALE GENOMIC DNA]</scope>
    <source>
        <strain evidence="5">RCC299 / NOUM17</strain>
    </source>
</reference>
<dbReference type="Proteomes" id="UP000002009">
    <property type="component" value="Chromosome 7"/>
</dbReference>
<dbReference type="InterPro" id="IPR000504">
    <property type="entry name" value="RRM_dom"/>
</dbReference>
<dbReference type="STRING" id="296587.C1EB32"/>
<dbReference type="Pfam" id="PF00076">
    <property type="entry name" value="RRM_1"/>
    <property type="match status" value="1"/>
</dbReference>
<evidence type="ECO:0000313" key="5">
    <source>
        <dbReference type="Proteomes" id="UP000002009"/>
    </source>
</evidence>
<dbReference type="Gene3D" id="3.30.70.330">
    <property type="match status" value="1"/>
</dbReference>
<feature type="compositionally biased region" description="Pro residues" evidence="2">
    <location>
        <begin position="174"/>
        <end position="186"/>
    </location>
</feature>
<feature type="compositionally biased region" description="Acidic residues" evidence="2">
    <location>
        <begin position="322"/>
        <end position="334"/>
    </location>
</feature>
<name>C1EB32_MICCC</name>
<sequence length="420" mass="43161">MADHGGDYRRGGVDGAGDASARPGLHDRRVYIGGIPYSIDGNDKLAELLHQRGIRDHESLKVPLNPEDGRPRGFAFASFASAAAATRCIEALDQTTVEGRLLSCKRSFVQDESSYVTPGSAGYMPPAMEVRGVNKGESQWDVLARIQARYGVAIPAVGGAGPTGRGDTAEAFAIPPPPTAPPPPPDALNAPTIPPSSIVLPKISSLAAVVGRDAARRATAVVPGPIDDDDGDDGERPPPPPPGGPPIPSGSTTTPPPPPPPGLGSQGLGRGPKVLGTPKVFANDEPPRGETRKAGDAASERRLRRERMRKLRASGVFVMGDGDGDDGDDEDGKDGDEKSAPGDGDVVGRAEPAKRARVVAEEVRGVTGLDGAAFAPGTEASSSIVVDVKRAELAPSKVEEIRARAAAAAAKAAARAVGMS</sequence>
<dbReference type="SMART" id="SM00360">
    <property type="entry name" value="RRM"/>
    <property type="match status" value="1"/>
</dbReference>
<feature type="compositionally biased region" description="Basic and acidic residues" evidence="2">
    <location>
        <begin position="285"/>
        <end position="303"/>
    </location>
</feature>
<feature type="domain" description="RRM" evidence="3">
    <location>
        <begin position="28"/>
        <end position="109"/>
    </location>
</feature>
<dbReference type="RefSeq" id="XP_002504056.1">
    <property type="nucleotide sequence ID" value="XM_002504010.1"/>
</dbReference>
<protein>
    <recommendedName>
        <fullName evidence="3">RRM domain-containing protein</fullName>
    </recommendedName>
</protein>
<keyword evidence="5" id="KW-1185">Reference proteome</keyword>
<evidence type="ECO:0000259" key="3">
    <source>
        <dbReference type="PROSITE" id="PS50102"/>
    </source>
</evidence>
<feature type="region of interest" description="Disordered" evidence="2">
    <location>
        <begin position="1"/>
        <end position="21"/>
    </location>
</feature>
<evidence type="ECO:0000256" key="2">
    <source>
        <dbReference type="SAM" id="MobiDB-lite"/>
    </source>
</evidence>
<dbReference type="AlphaFoldDB" id="C1EB32"/>
<accession>C1EB32</accession>
<dbReference type="SUPFAM" id="SSF54928">
    <property type="entry name" value="RNA-binding domain, RBD"/>
    <property type="match status" value="1"/>
</dbReference>
<feature type="compositionally biased region" description="Pro residues" evidence="2">
    <location>
        <begin position="237"/>
        <end position="262"/>
    </location>
</feature>
<dbReference type="InterPro" id="IPR035979">
    <property type="entry name" value="RBD_domain_sf"/>
</dbReference>
<dbReference type="GeneID" id="8244992"/>
<feature type="region of interest" description="Disordered" evidence="2">
    <location>
        <begin position="161"/>
        <end position="193"/>
    </location>
</feature>